<dbReference type="EMBL" id="VOXD01000016">
    <property type="protein sequence ID" value="TXF89158.1"/>
    <property type="molecule type" value="Genomic_DNA"/>
</dbReference>
<accession>A0A5C7FSH8</accession>
<protein>
    <submittedName>
        <fullName evidence="1">Uncharacterized protein</fullName>
    </submittedName>
</protein>
<dbReference type="OrthoDB" id="1367059at2"/>
<organism evidence="1 2">
    <name type="scientific">Neolewinella aurantiaca</name>
    <dbReference type="NCBI Taxonomy" id="2602767"/>
    <lineage>
        <taxon>Bacteria</taxon>
        <taxon>Pseudomonadati</taxon>
        <taxon>Bacteroidota</taxon>
        <taxon>Saprospiria</taxon>
        <taxon>Saprospirales</taxon>
        <taxon>Lewinellaceae</taxon>
        <taxon>Neolewinella</taxon>
    </lineage>
</organism>
<dbReference type="AlphaFoldDB" id="A0A5C7FSH8"/>
<proteinExistence type="predicted"/>
<evidence type="ECO:0000313" key="1">
    <source>
        <dbReference type="EMBL" id="TXF89158.1"/>
    </source>
</evidence>
<dbReference type="RefSeq" id="WP_147930920.1">
    <property type="nucleotide sequence ID" value="NZ_VOXD01000016.1"/>
</dbReference>
<name>A0A5C7FSH8_9BACT</name>
<evidence type="ECO:0000313" key="2">
    <source>
        <dbReference type="Proteomes" id="UP000321907"/>
    </source>
</evidence>
<sequence>MRCSYSEVKFVYLDTIELSQMKGEPPARLNDKIAEDLGHWGDDNYFFLLDFVERFQLGHSGYVHDDHFESEGEIITIRDQLLAPLAILVWLSWKIIERAFPGCPTPGLLCLEYDRSNPRKDLTVGDLIAWRLSGDFCLRKDADIRTY</sequence>
<dbReference type="Proteomes" id="UP000321907">
    <property type="component" value="Unassembled WGS sequence"/>
</dbReference>
<keyword evidence="2" id="KW-1185">Reference proteome</keyword>
<reference evidence="1 2" key="1">
    <citation type="submission" date="2019-08" db="EMBL/GenBank/DDBJ databases">
        <title>Lewinella sp. strain SSH13 Genome sequencing and assembly.</title>
        <authorList>
            <person name="Kim I."/>
        </authorList>
    </citation>
    <scope>NUCLEOTIDE SEQUENCE [LARGE SCALE GENOMIC DNA]</scope>
    <source>
        <strain evidence="1 2">SSH13</strain>
    </source>
</reference>
<gene>
    <name evidence="1" type="ORF">FUA23_11650</name>
</gene>
<comment type="caution">
    <text evidence="1">The sequence shown here is derived from an EMBL/GenBank/DDBJ whole genome shotgun (WGS) entry which is preliminary data.</text>
</comment>